<dbReference type="GO" id="GO:0006241">
    <property type="term" value="P:CTP biosynthetic process"/>
    <property type="evidence" value="ECO:0007669"/>
    <property type="project" value="TreeGrafter"/>
</dbReference>
<dbReference type="Pfam" id="PF06418">
    <property type="entry name" value="CTP_synth_N"/>
    <property type="match status" value="1"/>
</dbReference>
<dbReference type="InterPro" id="IPR004468">
    <property type="entry name" value="CTP_synthase"/>
</dbReference>
<dbReference type="AlphaFoldDB" id="A0AAN9E3F8"/>
<dbReference type="Proteomes" id="UP001372338">
    <property type="component" value="Unassembled WGS sequence"/>
</dbReference>
<dbReference type="GO" id="GO:0003883">
    <property type="term" value="F:CTP synthase activity"/>
    <property type="evidence" value="ECO:0007669"/>
    <property type="project" value="InterPro"/>
</dbReference>
<accession>A0AAN9E3F8</accession>
<gene>
    <name evidence="2" type="ORF">RIF29_39027</name>
</gene>
<dbReference type="SUPFAM" id="SSF52540">
    <property type="entry name" value="P-loop containing nucleoside triphosphate hydrolases"/>
    <property type="match status" value="1"/>
</dbReference>
<dbReference type="GO" id="GO:0019856">
    <property type="term" value="P:pyrimidine nucleobase biosynthetic process"/>
    <property type="evidence" value="ECO:0007669"/>
    <property type="project" value="TreeGrafter"/>
</dbReference>
<evidence type="ECO:0000259" key="1">
    <source>
        <dbReference type="Pfam" id="PF06418"/>
    </source>
</evidence>
<dbReference type="GO" id="GO:0042802">
    <property type="term" value="F:identical protein binding"/>
    <property type="evidence" value="ECO:0007669"/>
    <property type="project" value="TreeGrafter"/>
</dbReference>
<protein>
    <recommendedName>
        <fullName evidence="1">CTP synthase N-terminal domain-containing protein</fullName>
    </recommendedName>
</protein>
<feature type="domain" description="CTP synthase N-terminal" evidence="1">
    <location>
        <begin position="2"/>
        <end position="44"/>
    </location>
</feature>
<dbReference type="InterPro" id="IPR017456">
    <property type="entry name" value="CTP_synthase_N"/>
</dbReference>
<dbReference type="PANTHER" id="PTHR11550">
    <property type="entry name" value="CTP SYNTHASE"/>
    <property type="match status" value="1"/>
</dbReference>
<comment type="caution">
    <text evidence="2">The sequence shown here is derived from an EMBL/GenBank/DDBJ whole genome shotgun (WGS) entry which is preliminary data.</text>
</comment>
<sequence length="120" mass="13119">MKYVVVTGGVVSGLGKGVTASSIGLLLKACGLRVTAIKIGYLNYLEKLLTDSLFVLDYKLKVACSNLNPATQLSPGPKFWLCLTFLEFSQQRIPAIKLSTFFKNILAPRVRQVDTPDVLL</sequence>
<reference evidence="2 3" key="1">
    <citation type="submission" date="2024-01" db="EMBL/GenBank/DDBJ databases">
        <title>The genomes of 5 underutilized Papilionoideae crops provide insights into root nodulation and disease resistanc.</title>
        <authorList>
            <person name="Yuan L."/>
        </authorList>
    </citation>
    <scope>NUCLEOTIDE SEQUENCE [LARGE SCALE GENOMIC DNA]</scope>
    <source>
        <strain evidence="2">ZHUSHIDOU_FW_LH</strain>
        <tissue evidence="2">Leaf</tissue>
    </source>
</reference>
<dbReference type="InterPro" id="IPR027417">
    <property type="entry name" value="P-loop_NTPase"/>
</dbReference>
<evidence type="ECO:0000313" key="3">
    <source>
        <dbReference type="Proteomes" id="UP001372338"/>
    </source>
</evidence>
<proteinExistence type="predicted"/>
<dbReference type="PANTHER" id="PTHR11550:SF34">
    <property type="entry name" value="CTP SYNTHASE"/>
    <property type="match status" value="1"/>
</dbReference>
<name>A0AAN9E3F8_CROPI</name>
<keyword evidence="3" id="KW-1185">Reference proteome</keyword>
<organism evidence="2 3">
    <name type="scientific">Crotalaria pallida</name>
    <name type="common">Smooth rattlebox</name>
    <name type="synonym">Crotalaria striata</name>
    <dbReference type="NCBI Taxonomy" id="3830"/>
    <lineage>
        <taxon>Eukaryota</taxon>
        <taxon>Viridiplantae</taxon>
        <taxon>Streptophyta</taxon>
        <taxon>Embryophyta</taxon>
        <taxon>Tracheophyta</taxon>
        <taxon>Spermatophyta</taxon>
        <taxon>Magnoliopsida</taxon>
        <taxon>eudicotyledons</taxon>
        <taxon>Gunneridae</taxon>
        <taxon>Pentapetalae</taxon>
        <taxon>rosids</taxon>
        <taxon>fabids</taxon>
        <taxon>Fabales</taxon>
        <taxon>Fabaceae</taxon>
        <taxon>Papilionoideae</taxon>
        <taxon>50 kb inversion clade</taxon>
        <taxon>genistoids sensu lato</taxon>
        <taxon>core genistoids</taxon>
        <taxon>Crotalarieae</taxon>
        <taxon>Crotalaria</taxon>
    </lineage>
</organism>
<evidence type="ECO:0000313" key="2">
    <source>
        <dbReference type="EMBL" id="KAK7244208.1"/>
    </source>
</evidence>
<dbReference type="Gene3D" id="3.40.50.300">
    <property type="entry name" value="P-loop containing nucleotide triphosphate hydrolases"/>
    <property type="match status" value="1"/>
</dbReference>
<dbReference type="EMBL" id="JAYWIO010000008">
    <property type="protein sequence ID" value="KAK7244208.1"/>
    <property type="molecule type" value="Genomic_DNA"/>
</dbReference>